<evidence type="ECO:0000313" key="2">
    <source>
        <dbReference type="Proteomes" id="UP000823775"/>
    </source>
</evidence>
<gene>
    <name evidence="1" type="ORF">HAX54_001431</name>
</gene>
<comment type="caution">
    <text evidence="1">The sequence shown here is derived from an EMBL/GenBank/DDBJ whole genome shotgun (WGS) entry which is preliminary data.</text>
</comment>
<organism evidence="1 2">
    <name type="scientific">Datura stramonium</name>
    <name type="common">Jimsonweed</name>
    <name type="synonym">Common thornapple</name>
    <dbReference type="NCBI Taxonomy" id="4076"/>
    <lineage>
        <taxon>Eukaryota</taxon>
        <taxon>Viridiplantae</taxon>
        <taxon>Streptophyta</taxon>
        <taxon>Embryophyta</taxon>
        <taxon>Tracheophyta</taxon>
        <taxon>Spermatophyta</taxon>
        <taxon>Magnoliopsida</taxon>
        <taxon>eudicotyledons</taxon>
        <taxon>Gunneridae</taxon>
        <taxon>Pentapetalae</taxon>
        <taxon>asterids</taxon>
        <taxon>lamiids</taxon>
        <taxon>Solanales</taxon>
        <taxon>Solanaceae</taxon>
        <taxon>Solanoideae</taxon>
        <taxon>Datureae</taxon>
        <taxon>Datura</taxon>
    </lineage>
</organism>
<reference evidence="1 2" key="1">
    <citation type="journal article" date="2021" name="BMC Genomics">
        <title>Datura genome reveals duplications of psychoactive alkaloid biosynthetic genes and high mutation rate following tissue culture.</title>
        <authorList>
            <person name="Rajewski A."/>
            <person name="Carter-House D."/>
            <person name="Stajich J."/>
            <person name="Litt A."/>
        </authorList>
    </citation>
    <scope>NUCLEOTIDE SEQUENCE [LARGE SCALE GENOMIC DNA]</scope>
    <source>
        <strain evidence="1">AR-01</strain>
    </source>
</reference>
<accession>A0ABS8T3C9</accession>
<proteinExistence type="predicted"/>
<protein>
    <submittedName>
        <fullName evidence="1">Uncharacterized protein</fullName>
    </submittedName>
</protein>
<feature type="non-terminal residue" evidence="1">
    <location>
        <position position="1"/>
    </location>
</feature>
<keyword evidence="2" id="KW-1185">Reference proteome</keyword>
<evidence type="ECO:0000313" key="1">
    <source>
        <dbReference type="EMBL" id="MCD7465499.1"/>
    </source>
</evidence>
<sequence length="69" mass="7686">DATGAINSCIRPKGIYTLTERYVVYRLRSSDAIQAAQGVKDNHEVLTGLYCACRQYEVASDYTVARRAI</sequence>
<dbReference type="EMBL" id="JACEIK010001055">
    <property type="protein sequence ID" value="MCD7465499.1"/>
    <property type="molecule type" value="Genomic_DNA"/>
</dbReference>
<name>A0ABS8T3C9_DATST</name>
<dbReference type="Proteomes" id="UP000823775">
    <property type="component" value="Unassembled WGS sequence"/>
</dbReference>